<sequence>MLIGEVSQRSGVSTRMLRHYDRLGLVSPTGRTAGGYREYTDDDLRRLFHVESLRSLGMSLREVGRALEDPTFAPAELVQELIRHTQERIAAETELLARLEGVGASSPTAWDDVLRLVALLRAFESDSGSRRQQAVLSQTESAPLPVDALVEAVLTEENAFVAGALRWSLARSGTAALPGLEAGLGSPDPRVRRRAIAALTEIRLPEATALLRRALDDGDRTARTSAALALGFRGVQEAVPVLLETIVEGRKDVEASEVLGGLADRSVPSAEIVRSVLRALDASSDPRTRLRLTQTLAEIPGDAAHDALLALTADRDRTVAATAAVALTTRRGARRA</sequence>
<protein>
    <submittedName>
        <fullName evidence="1">MerR family transcriptional regulator</fullName>
    </submittedName>
</protein>
<organism evidence="1 2">
    <name type="scientific">Rhodococcus sacchari</name>
    <dbReference type="NCBI Taxonomy" id="2962047"/>
    <lineage>
        <taxon>Bacteria</taxon>
        <taxon>Bacillati</taxon>
        <taxon>Actinomycetota</taxon>
        <taxon>Actinomycetes</taxon>
        <taxon>Mycobacteriales</taxon>
        <taxon>Nocardiaceae</taxon>
        <taxon>Rhodococcus</taxon>
    </lineage>
</organism>
<accession>A0ACD4DBW2</accession>
<dbReference type="EMBL" id="CP107551">
    <property type="protein sequence ID" value="UYP17501.1"/>
    <property type="molecule type" value="Genomic_DNA"/>
</dbReference>
<name>A0ACD4DBW2_9NOCA</name>
<reference evidence="1" key="1">
    <citation type="submission" date="2022-10" db="EMBL/GenBank/DDBJ databases">
        <title>Rhodococcus ferula Z13 complete genome.</title>
        <authorList>
            <person name="Long X."/>
            <person name="Zang M."/>
        </authorList>
    </citation>
    <scope>NUCLEOTIDE SEQUENCE</scope>
    <source>
        <strain evidence="1">Z13</strain>
    </source>
</reference>
<dbReference type="Proteomes" id="UP001156484">
    <property type="component" value="Chromosome"/>
</dbReference>
<gene>
    <name evidence="1" type="ORF">OED52_12405</name>
</gene>
<keyword evidence="2" id="KW-1185">Reference proteome</keyword>
<evidence type="ECO:0000313" key="1">
    <source>
        <dbReference type="EMBL" id="UYP17501.1"/>
    </source>
</evidence>
<evidence type="ECO:0000313" key="2">
    <source>
        <dbReference type="Proteomes" id="UP001156484"/>
    </source>
</evidence>
<proteinExistence type="predicted"/>